<gene>
    <name evidence="11" type="ORF">ES288_D12G093900v1</name>
</gene>
<dbReference type="Proteomes" id="UP000323506">
    <property type="component" value="Chromosome D12"/>
</dbReference>
<evidence type="ECO:0000256" key="1">
    <source>
        <dbReference type="ARBA" id="ARBA00006835"/>
    </source>
</evidence>
<dbReference type="SUPFAM" id="SSF64484">
    <property type="entry name" value="beta and beta-prime subunits of DNA dependent RNA-polymerase"/>
    <property type="match status" value="1"/>
</dbReference>
<evidence type="ECO:0000256" key="5">
    <source>
        <dbReference type="ARBA" id="ARBA00022695"/>
    </source>
</evidence>
<evidence type="ECO:0000313" key="11">
    <source>
        <dbReference type="EMBL" id="TYG40451.1"/>
    </source>
</evidence>
<dbReference type="EMBL" id="CM017712">
    <property type="protein sequence ID" value="TYG40451.1"/>
    <property type="molecule type" value="Genomic_DNA"/>
</dbReference>
<dbReference type="GO" id="GO:0006351">
    <property type="term" value="P:DNA-templated transcription"/>
    <property type="evidence" value="ECO:0007669"/>
    <property type="project" value="InterPro"/>
</dbReference>
<comment type="similarity">
    <text evidence="1 8">Belongs to the RNA polymerase beta chain family.</text>
</comment>
<comment type="catalytic activity">
    <reaction evidence="7">
        <text>RNA(n) + a ribonucleoside 5'-triphosphate = RNA(n+1) + diphosphate</text>
        <dbReference type="Rhea" id="RHEA:21248"/>
        <dbReference type="Rhea" id="RHEA-COMP:14527"/>
        <dbReference type="Rhea" id="RHEA-COMP:17342"/>
        <dbReference type="ChEBI" id="CHEBI:33019"/>
        <dbReference type="ChEBI" id="CHEBI:61557"/>
        <dbReference type="ChEBI" id="CHEBI:140395"/>
        <dbReference type="EC" id="2.7.7.6"/>
    </reaction>
</comment>
<name>A0A5D2A6H3_GOSDA</name>
<keyword evidence="3" id="KW-0240">DNA-directed RNA polymerase</keyword>
<evidence type="ECO:0000256" key="4">
    <source>
        <dbReference type="ARBA" id="ARBA00022679"/>
    </source>
</evidence>
<dbReference type="Gene3D" id="3.90.1100.10">
    <property type="match status" value="1"/>
</dbReference>
<keyword evidence="6" id="KW-0804">Transcription</keyword>
<dbReference type="Pfam" id="PF04561">
    <property type="entry name" value="RNA_pol_Rpb2_2"/>
    <property type="match status" value="1"/>
</dbReference>
<evidence type="ECO:0000256" key="2">
    <source>
        <dbReference type="ARBA" id="ARBA00012418"/>
    </source>
</evidence>
<dbReference type="EC" id="2.7.7.6" evidence="2"/>
<protein>
    <recommendedName>
        <fullName evidence="2">DNA-directed RNA polymerase</fullName>
        <ecNumber evidence="2">2.7.7.6</ecNumber>
    </recommendedName>
</protein>
<keyword evidence="12" id="KW-1185">Reference proteome</keyword>
<dbReference type="Pfam" id="PF04565">
    <property type="entry name" value="RNA_pol_Rpb2_3"/>
    <property type="match status" value="1"/>
</dbReference>
<keyword evidence="5" id="KW-0548">Nucleotidyltransferase</keyword>
<dbReference type="PANTHER" id="PTHR20856">
    <property type="entry name" value="DNA-DIRECTED RNA POLYMERASE I SUBUNIT 2"/>
    <property type="match status" value="1"/>
</dbReference>
<sequence>MNQRLNLNIPQNNTFLLPRDILAATDCLIGMKFGMGTLDNMNHLKNKRIRFVADLLQDQFRLALVCLENVVRRTICGAIRHKLIPTPQNLVTSTPLTTTYESFFGLHPLSQVLDRTNPLKQIMHGRKLSYLGPGGLTRRTTNFWIRDIHPSHYGRICPIDTFEGINVGLIASLAIHARIGH</sequence>
<dbReference type="GO" id="GO:0003677">
    <property type="term" value="F:DNA binding"/>
    <property type="evidence" value="ECO:0007669"/>
    <property type="project" value="InterPro"/>
</dbReference>
<dbReference type="InterPro" id="IPR007645">
    <property type="entry name" value="RNA_pol_Rpb2_3"/>
</dbReference>
<feature type="domain" description="RNA polymerase Rpb2" evidence="9">
    <location>
        <begin position="1"/>
        <end position="50"/>
    </location>
</feature>
<evidence type="ECO:0000259" key="10">
    <source>
        <dbReference type="Pfam" id="PF04565"/>
    </source>
</evidence>
<dbReference type="GO" id="GO:0032549">
    <property type="term" value="F:ribonucleoside binding"/>
    <property type="evidence" value="ECO:0007669"/>
    <property type="project" value="InterPro"/>
</dbReference>
<dbReference type="AlphaFoldDB" id="A0A5D2A6H3"/>
<evidence type="ECO:0000256" key="3">
    <source>
        <dbReference type="ARBA" id="ARBA00022478"/>
    </source>
</evidence>
<evidence type="ECO:0000256" key="6">
    <source>
        <dbReference type="ARBA" id="ARBA00023163"/>
    </source>
</evidence>
<evidence type="ECO:0000259" key="9">
    <source>
        <dbReference type="Pfam" id="PF04561"/>
    </source>
</evidence>
<evidence type="ECO:0000256" key="7">
    <source>
        <dbReference type="ARBA" id="ARBA00048552"/>
    </source>
</evidence>
<feature type="domain" description="RNA polymerase Rpb2" evidence="10">
    <location>
        <begin position="111"/>
        <end position="179"/>
    </location>
</feature>
<evidence type="ECO:0000313" key="12">
    <source>
        <dbReference type="Proteomes" id="UP000323506"/>
    </source>
</evidence>
<dbReference type="GO" id="GO:0003899">
    <property type="term" value="F:DNA-directed RNA polymerase activity"/>
    <property type="evidence" value="ECO:0007669"/>
    <property type="project" value="UniProtKB-EC"/>
</dbReference>
<evidence type="ECO:0000256" key="8">
    <source>
        <dbReference type="RuleBase" id="RU000434"/>
    </source>
</evidence>
<reference evidence="11 12" key="1">
    <citation type="submission" date="2019-06" db="EMBL/GenBank/DDBJ databases">
        <title>WGS assembly of Gossypium darwinii.</title>
        <authorList>
            <person name="Chen Z.J."/>
            <person name="Sreedasyam A."/>
            <person name="Ando A."/>
            <person name="Song Q."/>
            <person name="De L."/>
            <person name="Hulse-Kemp A."/>
            <person name="Ding M."/>
            <person name="Ye W."/>
            <person name="Kirkbride R."/>
            <person name="Jenkins J."/>
            <person name="Plott C."/>
            <person name="Lovell J."/>
            <person name="Lin Y.-M."/>
            <person name="Vaughn R."/>
            <person name="Liu B."/>
            <person name="Li W."/>
            <person name="Simpson S."/>
            <person name="Scheffler B."/>
            <person name="Saski C."/>
            <person name="Grover C."/>
            <person name="Hu G."/>
            <person name="Conover J."/>
            <person name="Carlson J."/>
            <person name="Shu S."/>
            <person name="Boston L."/>
            <person name="Williams M."/>
            <person name="Peterson D."/>
            <person name="Mcgee K."/>
            <person name="Jones D."/>
            <person name="Wendel J."/>
            <person name="Stelly D."/>
            <person name="Grimwood J."/>
            <person name="Schmutz J."/>
        </authorList>
    </citation>
    <scope>NUCLEOTIDE SEQUENCE [LARGE SCALE GENOMIC DNA]</scope>
    <source>
        <strain evidence="11">1808015.09</strain>
    </source>
</reference>
<organism evidence="11 12">
    <name type="scientific">Gossypium darwinii</name>
    <name type="common">Darwin's cotton</name>
    <name type="synonym">Gossypium barbadense var. darwinii</name>
    <dbReference type="NCBI Taxonomy" id="34276"/>
    <lineage>
        <taxon>Eukaryota</taxon>
        <taxon>Viridiplantae</taxon>
        <taxon>Streptophyta</taxon>
        <taxon>Embryophyta</taxon>
        <taxon>Tracheophyta</taxon>
        <taxon>Spermatophyta</taxon>
        <taxon>Magnoliopsida</taxon>
        <taxon>eudicotyledons</taxon>
        <taxon>Gunneridae</taxon>
        <taxon>Pentapetalae</taxon>
        <taxon>rosids</taxon>
        <taxon>malvids</taxon>
        <taxon>Malvales</taxon>
        <taxon>Malvaceae</taxon>
        <taxon>Malvoideae</taxon>
        <taxon>Gossypium</taxon>
    </lineage>
</organism>
<dbReference type="InterPro" id="IPR015712">
    <property type="entry name" value="DNA-dir_RNA_pol_su2"/>
</dbReference>
<accession>A0A5D2A6H3</accession>
<proteinExistence type="inferred from homology"/>
<dbReference type="InterPro" id="IPR007642">
    <property type="entry name" value="RNA_pol_Rpb2_2"/>
</dbReference>
<keyword evidence="4" id="KW-0808">Transferase</keyword>
<dbReference type="GO" id="GO:0000428">
    <property type="term" value="C:DNA-directed RNA polymerase complex"/>
    <property type="evidence" value="ECO:0007669"/>
    <property type="project" value="UniProtKB-KW"/>
</dbReference>